<name>A0A9D2SBC5_9FIRM</name>
<evidence type="ECO:0000313" key="3">
    <source>
        <dbReference type="EMBL" id="HJB81453.1"/>
    </source>
</evidence>
<evidence type="ECO:0000256" key="1">
    <source>
        <dbReference type="SAM" id="Phobius"/>
    </source>
</evidence>
<feature type="transmembrane region" description="Helical" evidence="1">
    <location>
        <begin position="36"/>
        <end position="54"/>
    </location>
</feature>
<dbReference type="Pfam" id="PF14501">
    <property type="entry name" value="HATPase_c_5"/>
    <property type="match status" value="1"/>
</dbReference>
<gene>
    <name evidence="3" type="ORF">H9712_10760</name>
</gene>
<dbReference type="InterPro" id="IPR036890">
    <property type="entry name" value="HATPase_C_sf"/>
</dbReference>
<comment type="caution">
    <text evidence="3">The sequence shown here is derived from an EMBL/GenBank/DDBJ whole genome shotgun (WGS) entry which is preliminary data.</text>
</comment>
<dbReference type="AlphaFoldDB" id="A0A9D2SBC5"/>
<dbReference type="EMBL" id="DWXO01000101">
    <property type="protein sequence ID" value="HJB81453.1"/>
    <property type="molecule type" value="Genomic_DNA"/>
</dbReference>
<keyword evidence="3" id="KW-0067">ATP-binding</keyword>
<evidence type="ECO:0000313" key="4">
    <source>
        <dbReference type="Proteomes" id="UP000823921"/>
    </source>
</evidence>
<feature type="transmembrane region" description="Helical" evidence="1">
    <location>
        <begin position="119"/>
        <end position="141"/>
    </location>
</feature>
<reference evidence="3" key="2">
    <citation type="submission" date="2021-04" db="EMBL/GenBank/DDBJ databases">
        <authorList>
            <person name="Gilroy R."/>
        </authorList>
    </citation>
    <scope>NUCLEOTIDE SEQUENCE</scope>
    <source>
        <strain evidence="3">CHK192-8294</strain>
    </source>
</reference>
<dbReference type="Proteomes" id="UP000823921">
    <property type="component" value="Unassembled WGS sequence"/>
</dbReference>
<dbReference type="SUPFAM" id="SSF55874">
    <property type="entry name" value="ATPase domain of HSP90 chaperone/DNA topoisomerase II/histidine kinase"/>
    <property type="match status" value="1"/>
</dbReference>
<feature type="transmembrane region" description="Helical" evidence="1">
    <location>
        <begin position="12"/>
        <end position="29"/>
    </location>
</feature>
<keyword evidence="1" id="KW-1133">Transmembrane helix</keyword>
<dbReference type="GO" id="GO:0042802">
    <property type="term" value="F:identical protein binding"/>
    <property type="evidence" value="ECO:0007669"/>
    <property type="project" value="TreeGrafter"/>
</dbReference>
<dbReference type="GO" id="GO:0005524">
    <property type="term" value="F:ATP binding"/>
    <property type="evidence" value="ECO:0007669"/>
    <property type="project" value="UniProtKB-KW"/>
</dbReference>
<feature type="transmembrane region" description="Helical" evidence="1">
    <location>
        <begin position="60"/>
        <end position="79"/>
    </location>
</feature>
<reference evidence="3" key="1">
    <citation type="journal article" date="2021" name="PeerJ">
        <title>Extensive microbial diversity within the chicken gut microbiome revealed by metagenomics and culture.</title>
        <authorList>
            <person name="Gilroy R."/>
            <person name="Ravi A."/>
            <person name="Getino M."/>
            <person name="Pursley I."/>
            <person name="Horton D.L."/>
            <person name="Alikhan N.F."/>
            <person name="Baker D."/>
            <person name="Gharbi K."/>
            <person name="Hall N."/>
            <person name="Watson M."/>
            <person name="Adriaenssens E.M."/>
            <person name="Foster-Nyarko E."/>
            <person name="Jarju S."/>
            <person name="Secka A."/>
            <person name="Antonio M."/>
            <person name="Oren A."/>
            <person name="Chaudhuri R.R."/>
            <person name="La Ragione R."/>
            <person name="Hildebrand F."/>
            <person name="Pallen M.J."/>
        </authorList>
    </citation>
    <scope>NUCLEOTIDE SEQUENCE</scope>
    <source>
        <strain evidence="3">CHK192-8294</strain>
    </source>
</reference>
<evidence type="ECO:0000259" key="2">
    <source>
        <dbReference type="Pfam" id="PF14501"/>
    </source>
</evidence>
<feature type="transmembrane region" description="Helical" evidence="1">
    <location>
        <begin position="91"/>
        <end position="113"/>
    </location>
</feature>
<sequence>MNQLLRPTLELAVVFPAALLCFLALGEHVRIRRSRLIFLSILILGAWVLAGGWICGSMGWESNVMLVFLPIFALILLRLCDLPAWKPVSVFLGVCGAFSCLSNLCSAIDVWAVRGNAGVWFSLPVCLAYNGACWIFVLVMWYPATHAVRHLLRETEMPGTWYAFWVLPLAFTLLNIVIQPDAGRELTADRLAFLFSVIELMLLGMLLLCYLLFYLMARGLGKNMRLQQQNQFLQMQTSQYEALQTAIAEIRQARHDLRHHFTAIDALLRREEWQELRSYVDTVVENLPHTELNLCENPAADGVAGHYAALLRREGVPAEYILDLPRLLPADEMDVCVVLSNLLENALEASLRLPPSLRWVRVRGEVHGDAVVLLEVENAYTGEIQEDNTGIRSSKRPGHGIGLQSVRRIAAKNGGYCKFQYDGKVFRAQVMLRGEG</sequence>
<organism evidence="3 4">
    <name type="scientific">Candidatus Flavonifractor intestinigallinarum</name>
    <dbReference type="NCBI Taxonomy" id="2838586"/>
    <lineage>
        <taxon>Bacteria</taxon>
        <taxon>Bacillati</taxon>
        <taxon>Bacillota</taxon>
        <taxon>Clostridia</taxon>
        <taxon>Eubacteriales</taxon>
        <taxon>Oscillospiraceae</taxon>
        <taxon>Flavonifractor</taxon>
    </lineage>
</organism>
<dbReference type="InterPro" id="IPR032834">
    <property type="entry name" value="NatK-like_C"/>
</dbReference>
<dbReference type="Gene3D" id="3.30.565.10">
    <property type="entry name" value="Histidine kinase-like ATPase, C-terminal domain"/>
    <property type="match status" value="1"/>
</dbReference>
<protein>
    <submittedName>
        <fullName evidence="3">ATP-binding protein</fullName>
    </submittedName>
</protein>
<keyword evidence="3" id="KW-0547">Nucleotide-binding</keyword>
<accession>A0A9D2SBC5</accession>
<dbReference type="PANTHER" id="PTHR40448">
    <property type="entry name" value="TWO-COMPONENT SENSOR HISTIDINE KINASE"/>
    <property type="match status" value="1"/>
</dbReference>
<feature type="transmembrane region" description="Helical" evidence="1">
    <location>
        <begin position="191"/>
        <end position="215"/>
    </location>
</feature>
<dbReference type="CDD" id="cd16935">
    <property type="entry name" value="HATPase_AgrC-ComD-like"/>
    <property type="match status" value="1"/>
</dbReference>
<dbReference type="PANTHER" id="PTHR40448:SF1">
    <property type="entry name" value="TWO-COMPONENT SENSOR HISTIDINE KINASE"/>
    <property type="match status" value="1"/>
</dbReference>
<keyword evidence="1" id="KW-0812">Transmembrane</keyword>
<feature type="transmembrane region" description="Helical" evidence="1">
    <location>
        <begin position="161"/>
        <end position="179"/>
    </location>
</feature>
<keyword evidence="1" id="KW-0472">Membrane</keyword>
<proteinExistence type="predicted"/>
<feature type="domain" description="Sensor histidine kinase NatK-like C-terminal" evidence="2">
    <location>
        <begin position="333"/>
        <end position="432"/>
    </location>
</feature>